<dbReference type="KEGG" id="rid:RIdsm_05938"/>
<evidence type="ECO:0000256" key="2">
    <source>
        <dbReference type="SAM" id="MobiDB-lite"/>
    </source>
</evidence>
<dbReference type="EMBL" id="CP031601">
    <property type="protein sequence ID" value="QEW30092.1"/>
    <property type="molecule type" value="Genomic_DNA"/>
</dbReference>
<feature type="coiled-coil region" evidence="1">
    <location>
        <begin position="192"/>
        <end position="219"/>
    </location>
</feature>
<dbReference type="PANTHER" id="PTHR32114:SF2">
    <property type="entry name" value="ABC TRANSPORTER ABCH.3"/>
    <property type="match status" value="1"/>
</dbReference>
<dbReference type="EMBL" id="LAXI01000050">
    <property type="protein sequence ID" value="KRS11772.1"/>
    <property type="molecule type" value="Genomic_DNA"/>
</dbReference>
<accession>A0A0T5NSH3</accession>
<dbReference type="InterPro" id="IPR027417">
    <property type="entry name" value="P-loop_NTPase"/>
</dbReference>
<evidence type="ECO:0000313" key="5">
    <source>
        <dbReference type="EMBL" id="QEW30092.1"/>
    </source>
</evidence>
<evidence type="ECO:0000313" key="4">
    <source>
        <dbReference type="EMBL" id="KRS11772.1"/>
    </source>
</evidence>
<dbReference type="Pfam" id="PF13558">
    <property type="entry name" value="SbcC_Walker_B"/>
    <property type="match status" value="1"/>
</dbReference>
<evidence type="ECO:0000313" key="7">
    <source>
        <dbReference type="Proteomes" id="UP000325785"/>
    </source>
</evidence>
<feature type="coiled-coil region" evidence="1">
    <location>
        <begin position="478"/>
        <end position="505"/>
    </location>
</feature>
<reference evidence="5 7" key="2">
    <citation type="submission" date="2018-08" db="EMBL/GenBank/DDBJ databases">
        <title>Genetic Globetrotter - A new plasmid hitch-hiking vast phylogenetic and geographic distances.</title>
        <authorList>
            <person name="Vollmers J."/>
            <person name="Petersen J."/>
        </authorList>
    </citation>
    <scope>NUCLEOTIDE SEQUENCE [LARGE SCALE GENOMIC DNA]</scope>
    <source>
        <strain evidence="5 7">DSM 26383</strain>
        <plasmid evidence="7">pridsm_03</plasmid>
        <plasmid evidence="5">pRIdsm_03</plasmid>
    </source>
</reference>
<dbReference type="STRING" id="540747.SAMN04488031_11851"/>
<feature type="coiled-coil region" evidence="1">
    <location>
        <begin position="610"/>
        <end position="651"/>
    </location>
</feature>
<proteinExistence type="predicted"/>
<dbReference type="AlphaFoldDB" id="A0A0T5NSH3"/>
<dbReference type="PATRIC" id="fig|540747.5.peg.5154"/>
<feature type="region of interest" description="Disordered" evidence="2">
    <location>
        <begin position="324"/>
        <end position="344"/>
    </location>
</feature>
<keyword evidence="5" id="KW-0614">Plasmid</keyword>
<geneLocation type="plasmid" evidence="7">
    <name>pridsm_03</name>
</geneLocation>
<dbReference type="GO" id="GO:0006302">
    <property type="term" value="P:double-strand break repair"/>
    <property type="evidence" value="ECO:0007669"/>
    <property type="project" value="InterPro"/>
</dbReference>
<keyword evidence="6" id="KW-1185">Reference proteome</keyword>
<dbReference type="Proteomes" id="UP000051401">
    <property type="component" value="Unassembled WGS sequence"/>
</dbReference>
<dbReference type="OrthoDB" id="9795626at2"/>
<geneLocation type="plasmid" evidence="5">
    <name>pRIdsm_03</name>
</geneLocation>
<dbReference type="GO" id="GO:0016887">
    <property type="term" value="F:ATP hydrolysis activity"/>
    <property type="evidence" value="ECO:0007669"/>
    <property type="project" value="InterPro"/>
</dbReference>
<sequence length="1024" mass="111804">MRPVRLTLQAFGPYPGRVVIDFRDAVEAGLFGIYGQTGSGKSTIFSAMTFALFGEAAKAEQEAPSLRSDHADPDVMTEAEFVFDIGERRYVVLRRPDQMRPKARGEGETRSAHEAYLFDATGMSLDDITDAARGKIVAEKKVRDVDAAVIEMLGYGSEQFRQIVLLPQGRFEKFLSAKTKERLEILRELFDVSLYEKLMADLKSAADEAERQVREERALCIKQLMAEGFESTDALISGIEAATGKCAELRANEETGKATAEAAEKAVRQAEAIEEKFATAEKMNERLRALEARKDDIEALAEQVRQAERARGLIDVEERVRDAEREVGEAEGGRKKADEASELAAREAEKAAEALRHEEDRADEVETLRRRSDELERYGRILEAAADSNQAVETALKEQQNADNTFQAAKAQLTKLQEKRISKNAELKVARETETKRAEIVGRRAELDQRHLAAKSYEGALQDVTTAQAAVEEQLRKSKAASGRAEKARDNLETAERNLAAAQALHLATKLEAGSACPVCGATEHPAPATGDIGSAGLDKAFRETRDAWLAADREARQAGEALIGVQATLEERKKRLSTLQQSEELADVIAAQIGREDAALAALGPRVDILAAEAGIDELELQVEELERKRDELRDRFDERRNKATEAKAARDGKLAEVPENLRDVTVLAATLKNVTGSLESLQAARTAAEKALNSAREKALGAVKDLESADKALADCKTRHQKAAEVFRTRLAGVGLTAEAFQSLKPAIETLDEDRETVETYRREHKSASDAVTDAASAIEGMSRPDIEALRETHQIHAEALGRATEERVAAQTRVDHLDRLRKGMEETLRKLDEAEAASGPLRGLAALVNGQNSQRLTLETFAIGAMFDQILEAANLRFGPMTNYQYSLEREVENGGRGKRGLGTQVFDAHTGKSRATSTLSGGETFIAALALALGLADVVEAASGKVRLDTIFIDEGFGSLDTENGSGTLDQVLQVLNSIVRQNRAVGLISHVPLVQEAIPNGFYVRKGMSGSSIEERGVV</sequence>
<name>A0A0T5NSH3_9RHOB</name>
<organism evidence="4 6">
    <name type="scientific">Roseovarius indicus</name>
    <dbReference type="NCBI Taxonomy" id="540747"/>
    <lineage>
        <taxon>Bacteria</taxon>
        <taxon>Pseudomonadati</taxon>
        <taxon>Pseudomonadota</taxon>
        <taxon>Alphaproteobacteria</taxon>
        <taxon>Rhodobacterales</taxon>
        <taxon>Roseobacteraceae</taxon>
        <taxon>Roseovarius</taxon>
    </lineage>
</organism>
<gene>
    <name evidence="5" type="primary">sbcC</name>
    <name evidence="5" type="ORF">RIdsm_05938</name>
    <name evidence="4" type="ORF">XM52_28575</name>
</gene>
<evidence type="ECO:0000313" key="6">
    <source>
        <dbReference type="Proteomes" id="UP000051401"/>
    </source>
</evidence>
<dbReference type="Gene3D" id="3.40.50.300">
    <property type="entry name" value="P-loop containing nucleotide triphosphate hydrolases"/>
    <property type="match status" value="2"/>
</dbReference>
<reference evidence="4 6" key="1">
    <citation type="submission" date="2015-04" db="EMBL/GenBank/DDBJ databases">
        <title>The draft genome sequence of Roseovarius indicus B108T.</title>
        <authorList>
            <person name="Li G."/>
            <person name="Lai Q."/>
            <person name="Shao Z."/>
            <person name="Yan P."/>
        </authorList>
    </citation>
    <scope>NUCLEOTIDE SEQUENCE [LARGE SCALE GENOMIC DNA]</scope>
    <source>
        <strain evidence="4 6">B108</strain>
    </source>
</reference>
<evidence type="ECO:0000256" key="1">
    <source>
        <dbReference type="SAM" id="Coils"/>
    </source>
</evidence>
<dbReference type="InterPro" id="IPR038729">
    <property type="entry name" value="Rad50/SbcC_AAA"/>
</dbReference>
<dbReference type="PANTHER" id="PTHR32114">
    <property type="entry name" value="ABC TRANSPORTER ABCH.3"/>
    <property type="match status" value="1"/>
</dbReference>
<dbReference type="Proteomes" id="UP000325785">
    <property type="component" value="Plasmid pRIdsm_03"/>
</dbReference>
<protein>
    <submittedName>
        <fullName evidence="5">Nuclease SbcCD subunit C</fullName>
    </submittedName>
</protein>
<dbReference type="RefSeq" id="WP_057821959.1">
    <property type="nucleotide sequence ID" value="NZ_CP031601.1"/>
</dbReference>
<evidence type="ECO:0000259" key="3">
    <source>
        <dbReference type="Pfam" id="PF13476"/>
    </source>
</evidence>
<keyword evidence="1" id="KW-0175">Coiled coil</keyword>
<dbReference type="Pfam" id="PF13476">
    <property type="entry name" value="AAA_23"/>
    <property type="match status" value="1"/>
</dbReference>
<feature type="domain" description="Rad50/SbcC-type AAA" evidence="3">
    <location>
        <begin position="5"/>
        <end position="215"/>
    </location>
</feature>
<dbReference type="SUPFAM" id="SSF52540">
    <property type="entry name" value="P-loop containing nucleoside triphosphate hydrolases"/>
    <property type="match status" value="1"/>
</dbReference>